<reference evidence="2 3" key="1">
    <citation type="submission" date="2014-04" db="EMBL/GenBank/DDBJ databases">
        <authorList>
            <consortium name="DOE Joint Genome Institute"/>
            <person name="Kuo A."/>
            <person name="Kohler A."/>
            <person name="Costa M.D."/>
            <person name="Nagy L.G."/>
            <person name="Floudas D."/>
            <person name="Copeland A."/>
            <person name="Barry K.W."/>
            <person name="Cichocki N."/>
            <person name="Veneault-Fourrey C."/>
            <person name="LaButti K."/>
            <person name="Lindquist E.A."/>
            <person name="Lipzen A."/>
            <person name="Lundell T."/>
            <person name="Morin E."/>
            <person name="Murat C."/>
            <person name="Sun H."/>
            <person name="Tunlid A."/>
            <person name="Henrissat B."/>
            <person name="Grigoriev I.V."/>
            <person name="Hibbett D.S."/>
            <person name="Martin F."/>
            <person name="Nordberg H.P."/>
            <person name="Cantor M.N."/>
            <person name="Hua S.X."/>
        </authorList>
    </citation>
    <scope>NUCLEOTIDE SEQUENCE [LARGE SCALE GENOMIC DNA]</scope>
    <source>
        <strain evidence="2 3">Marx 270</strain>
    </source>
</reference>
<feature type="region of interest" description="Disordered" evidence="1">
    <location>
        <begin position="49"/>
        <end position="72"/>
    </location>
</feature>
<accession>A0A0C3KX17</accession>
<sequence length="72" mass="8391">MDEYQLVQQVAWIECQRVKIKIRLILSTYEPAWLLQCLGRDDTEKCQYDEPATETLRPDGNPVISIDDASYD</sequence>
<dbReference type="HOGENOM" id="CLU_2723207_0_0_1"/>
<keyword evidence="3" id="KW-1185">Reference proteome</keyword>
<proteinExistence type="predicted"/>
<name>A0A0C3KX17_PISTI</name>
<gene>
    <name evidence="2" type="ORF">M404DRAFT_992317</name>
</gene>
<dbReference type="Proteomes" id="UP000054217">
    <property type="component" value="Unassembled WGS sequence"/>
</dbReference>
<dbReference type="EMBL" id="KN831945">
    <property type="protein sequence ID" value="KIO14082.1"/>
    <property type="molecule type" value="Genomic_DNA"/>
</dbReference>
<dbReference type="AlphaFoldDB" id="A0A0C3KX17"/>
<organism evidence="2 3">
    <name type="scientific">Pisolithus tinctorius Marx 270</name>
    <dbReference type="NCBI Taxonomy" id="870435"/>
    <lineage>
        <taxon>Eukaryota</taxon>
        <taxon>Fungi</taxon>
        <taxon>Dikarya</taxon>
        <taxon>Basidiomycota</taxon>
        <taxon>Agaricomycotina</taxon>
        <taxon>Agaricomycetes</taxon>
        <taxon>Agaricomycetidae</taxon>
        <taxon>Boletales</taxon>
        <taxon>Sclerodermatineae</taxon>
        <taxon>Pisolithaceae</taxon>
        <taxon>Pisolithus</taxon>
    </lineage>
</organism>
<evidence type="ECO:0000256" key="1">
    <source>
        <dbReference type="SAM" id="MobiDB-lite"/>
    </source>
</evidence>
<dbReference type="InParanoid" id="A0A0C3KX17"/>
<evidence type="ECO:0000313" key="3">
    <source>
        <dbReference type="Proteomes" id="UP000054217"/>
    </source>
</evidence>
<reference evidence="3" key="2">
    <citation type="submission" date="2015-01" db="EMBL/GenBank/DDBJ databases">
        <title>Evolutionary Origins and Diversification of the Mycorrhizal Mutualists.</title>
        <authorList>
            <consortium name="DOE Joint Genome Institute"/>
            <consortium name="Mycorrhizal Genomics Consortium"/>
            <person name="Kohler A."/>
            <person name="Kuo A."/>
            <person name="Nagy L.G."/>
            <person name="Floudas D."/>
            <person name="Copeland A."/>
            <person name="Barry K.W."/>
            <person name="Cichocki N."/>
            <person name="Veneault-Fourrey C."/>
            <person name="LaButti K."/>
            <person name="Lindquist E.A."/>
            <person name="Lipzen A."/>
            <person name="Lundell T."/>
            <person name="Morin E."/>
            <person name="Murat C."/>
            <person name="Riley R."/>
            <person name="Ohm R."/>
            <person name="Sun H."/>
            <person name="Tunlid A."/>
            <person name="Henrissat B."/>
            <person name="Grigoriev I.V."/>
            <person name="Hibbett D.S."/>
            <person name="Martin F."/>
        </authorList>
    </citation>
    <scope>NUCLEOTIDE SEQUENCE [LARGE SCALE GENOMIC DNA]</scope>
    <source>
        <strain evidence="3">Marx 270</strain>
    </source>
</reference>
<protein>
    <submittedName>
        <fullName evidence="2">Uncharacterized protein</fullName>
    </submittedName>
</protein>
<evidence type="ECO:0000313" key="2">
    <source>
        <dbReference type="EMBL" id="KIO14082.1"/>
    </source>
</evidence>